<gene>
    <name evidence="1" type="ORF">GCM10011379_18600</name>
</gene>
<dbReference type="EMBL" id="BMIB01000002">
    <property type="protein sequence ID" value="GGH65454.1"/>
    <property type="molecule type" value="Genomic_DNA"/>
</dbReference>
<evidence type="ECO:0000313" key="2">
    <source>
        <dbReference type="Proteomes" id="UP000627292"/>
    </source>
</evidence>
<protein>
    <submittedName>
        <fullName evidence="1">Uncharacterized protein</fullName>
    </submittedName>
</protein>
<accession>A0A917IX86</accession>
<evidence type="ECO:0000313" key="1">
    <source>
        <dbReference type="EMBL" id="GGH65454.1"/>
    </source>
</evidence>
<sequence length="528" mass="59020">MDLMKKVLFTLALGVCGKAAVAQLDQLTKGHLSGSFESYTQYYRKDEKIDAIPPPDKIGSNNFFKLDYTYRQFTAGVQYEAYLPAIQGFPFNSTKQNRSEGKLVNRYFRYAGERLSIQIGDFYEQFGSGLVFRSWENRQIGINNALEGVSVQAEPVNFLKLKVVYGRPRKYFDYANALVRGADAEINMNELFTKKPSGNVNVTGGFSYVSRYQEYTGTADKFPATVDAWSGRMNIDKGNASLGVEYVHKASDPHTANVYSDEAGKAILINAAYTAGKFGANLTYRGMSNMDYRSEREATGTVLPVNYIPALTRQNDYLTTNIYVYNAQVAGEAGGQADVFVNLGSSKLSLNYSQYSALNKPGAILSPGKELYFRDGSLEWKKRWNAKWQSILAYHYVNYNKYIIEGGAHEMVQSHIGLANILYKYSPKKSARLELQHLYTKEDRGNWAAAVTEWTFAPMWSVYVSDLFNYGVTDTHYYNAGGSVMKNGTRFSLAYGRQRAGLFCVGGVCRYVPSASGVTATLTVTFNN</sequence>
<comment type="caution">
    <text evidence="1">The sequence shown here is derived from an EMBL/GenBank/DDBJ whole genome shotgun (WGS) entry which is preliminary data.</text>
</comment>
<dbReference type="AlphaFoldDB" id="A0A917IX86"/>
<reference evidence="1" key="1">
    <citation type="journal article" date="2014" name="Int. J. Syst. Evol. Microbiol.">
        <title>Complete genome sequence of Corynebacterium casei LMG S-19264T (=DSM 44701T), isolated from a smear-ripened cheese.</title>
        <authorList>
            <consortium name="US DOE Joint Genome Institute (JGI-PGF)"/>
            <person name="Walter F."/>
            <person name="Albersmeier A."/>
            <person name="Kalinowski J."/>
            <person name="Ruckert C."/>
        </authorList>
    </citation>
    <scope>NUCLEOTIDE SEQUENCE</scope>
    <source>
        <strain evidence="1">CGMCC 1.15290</strain>
    </source>
</reference>
<proteinExistence type="predicted"/>
<dbReference type="Proteomes" id="UP000627292">
    <property type="component" value="Unassembled WGS sequence"/>
</dbReference>
<dbReference type="InterPro" id="IPR046070">
    <property type="entry name" value="DUF6029"/>
</dbReference>
<reference evidence="1" key="2">
    <citation type="submission" date="2020-09" db="EMBL/GenBank/DDBJ databases">
        <authorList>
            <person name="Sun Q."/>
            <person name="Zhou Y."/>
        </authorList>
    </citation>
    <scope>NUCLEOTIDE SEQUENCE</scope>
    <source>
        <strain evidence="1">CGMCC 1.15290</strain>
    </source>
</reference>
<dbReference type="Pfam" id="PF19494">
    <property type="entry name" value="DUF6029"/>
    <property type="match status" value="1"/>
</dbReference>
<organism evidence="1 2">
    <name type="scientific">Filimonas zeae</name>
    <dbReference type="NCBI Taxonomy" id="1737353"/>
    <lineage>
        <taxon>Bacteria</taxon>
        <taxon>Pseudomonadati</taxon>
        <taxon>Bacteroidota</taxon>
        <taxon>Chitinophagia</taxon>
        <taxon>Chitinophagales</taxon>
        <taxon>Chitinophagaceae</taxon>
        <taxon>Filimonas</taxon>
    </lineage>
</organism>
<name>A0A917IX86_9BACT</name>
<keyword evidence="2" id="KW-1185">Reference proteome</keyword>